<name>A0A5B7JSJ6_PORTR</name>
<gene>
    <name evidence="3" type="ORF">E2C01_091283</name>
</gene>
<comment type="caution">
    <text evidence="3">The sequence shown here is derived from an EMBL/GenBank/DDBJ whole genome shotgun (WGS) entry which is preliminary data.</text>
</comment>
<feature type="region of interest" description="Disordered" evidence="1">
    <location>
        <begin position="37"/>
        <end position="59"/>
    </location>
</feature>
<sequence length="72" mass="7729">MIRAPGITAARSAAKWRCIFATTVWSAWCADTRSVTCEDGGGWTQRGRAGRGGMGRGGMGWDGMRVVRLGRP</sequence>
<feature type="chain" id="PRO_5023030733" description="Secreted protein" evidence="2">
    <location>
        <begin position="30"/>
        <end position="72"/>
    </location>
</feature>
<protein>
    <recommendedName>
        <fullName evidence="5">Secreted protein</fullName>
    </recommendedName>
</protein>
<organism evidence="3 4">
    <name type="scientific">Portunus trituberculatus</name>
    <name type="common">Swimming crab</name>
    <name type="synonym">Neptunus trituberculatus</name>
    <dbReference type="NCBI Taxonomy" id="210409"/>
    <lineage>
        <taxon>Eukaryota</taxon>
        <taxon>Metazoa</taxon>
        <taxon>Ecdysozoa</taxon>
        <taxon>Arthropoda</taxon>
        <taxon>Crustacea</taxon>
        <taxon>Multicrustacea</taxon>
        <taxon>Malacostraca</taxon>
        <taxon>Eumalacostraca</taxon>
        <taxon>Eucarida</taxon>
        <taxon>Decapoda</taxon>
        <taxon>Pleocyemata</taxon>
        <taxon>Brachyura</taxon>
        <taxon>Eubrachyura</taxon>
        <taxon>Portunoidea</taxon>
        <taxon>Portunidae</taxon>
        <taxon>Portuninae</taxon>
        <taxon>Portunus</taxon>
    </lineage>
</organism>
<reference evidence="3 4" key="1">
    <citation type="submission" date="2019-05" db="EMBL/GenBank/DDBJ databases">
        <title>Another draft genome of Portunus trituberculatus and its Hox gene families provides insights of decapod evolution.</title>
        <authorList>
            <person name="Jeong J.-H."/>
            <person name="Song I."/>
            <person name="Kim S."/>
            <person name="Choi T."/>
            <person name="Kim D."/>
            <person name="Ryu S."/>
            <person name="Kim W."/>
        </authorList>
    </citation>
    <scope>NUCLEOTIDE SEQUENCE [LARGE SCALE GENOMIC DNA]</scope>
    <source>
        <tissue evidence="3">Muscle</tissue>
    </source>
</reference>
<evidence type="ECO:0008006" key="5">
    <source>
        <dbReference type="Google" id="ProtNLM"/>
    </source>
</evidence>
<proteinExistence type="predicted"/>
<evidence type="ECO:0000313" key="4">
    <source>
        <dbReference type="Proteomes" id="UP000324222"/>
    </source>
</evidence>
<dbReference type="AlphaFoldDB" id="A0A5B7JSJ6"/>
<accession>A0A5B7JSJ6</accession>
<feature type="signal peptide" evidence="2">
    <location>
        <begin position="1"/>
        <end position="29"/>
    </location>
</feature>
<feature type="compositionally biased region" description="Gly residues" evidence="1">
    <location>
        <begin position="39"/>
        <end position="59"/>
    </location>
</feature>
<dbReference type="Proteomes" id="UP000324222">
    <property type="component" value="Unassembled WGS sequence"/>
</dbReference>
<dbReference type="EMBL" id="VSRR010104460">
    <property type="protein sequence ID" value="MPC96048.1"/>
    <property type="molecule type" value="Genomic_DNA"/>
</dbReference>
<keyword evidence="4" id="KW-1185">Reference proteome</keyword>
<evidence type="ECO:0000256" key="2">
    <source>
        <dbReference type="SAM" id="SignalP"/>
    </source>
</evidence>
<keyword evidence="2" id="KW-0732">Signal</keyword>
<evidence type="ECO:0000256" key="1">
    <source>
        <dbReference type="SAM" id="MobiDB-lite"/>
    </source>
</evidence>
<evidence type="ECO:0000313" key="3">
    <source>
        <dbReference type="EMBL" id="MPC96048.1"/>
    </source>
</evidence>